<evidence type="ECO:0000313" key="1">
    <source>
        <dbReference type="EMBL" id="KAJ1897905.1"/>
    </source>
</evidence>
<organism evidence="1 2">
    <name type="scientific">Kickxella alabastrina</name>
    <dbReference type="NCBI Taxonomy" id="61397"/>
    <lineage>
        <taxon>Eukaryota</taxon>
        <taxon>Fungi</taxon>
        <taxon>Fungi incertae sedis</taxon>
        <taxon>Zoopagomycota</taxon>
        <taxon>Kickxellomycotina</taxon>
        <taxon>Kickxellomycetes</taxon>
        <taxon>Kickxellales</taxon>
        <taxon>Kickxellaceae</taxon>
        <taxon>Kickxella</taxon>
    </lineage>
</organism>
<proteinExistence type="predicted"/>
<sequence length="843" mass="93164">KEAIGYAWDLLTNVYSLDPDRLYVTYFGGSEADGLPVDTDAKQYWLDLGLPESRVLPFGSKENFWEMGEVGPCGPCSEIHYDRIGGRDAGPMVNLDDPDVLEIWNLVFMEFNREADGLLRTLPSKHIDTGMGLERLVSVLQDKRSNYDTDVFMPTFATIQELTGARPYTGNVGADDTDGIDMAYRVIADHIRTLTFAIADGGVPSNDGRGYVLRRILRRGARYARRKFNVELGSFFARLVDTVTENMGEAFPEICKNTDTIKAILCEEEVSFARTLDRGERLFEQTVAKMPEGAKLIPGASVWRLYDTFGFPVDLTRIMAEESGLSVDEAAFERSHQQSREISKQKKGGASVTKVELDVHTIAQLNERGVAKTIDEHKYSDRSVDATVLAVFDGKAFVQTEARSASTTADEAPMVGVVLDRTNFYAEQGGQECDTGSIVSADMSSEFVVEGVKVYNGYVLHTGYLKYGSISVGDAVEAQYDHDERRLPIRNNHSATHVLNLALRKVLQDDEVDQRGSLVAPDRLRFDFSYKNAIKPEEIRDIELICTKAILNNHRVYSKEVSLSDARQIHGLRAVFGEVYPDPVRVVSIGADIDAVLKVPSNPEWANYSIEFCGGTHVDNTGELKVFAIVEETSIAKGIRRITAVTGDEAFDAQKLHKSLETEVKRLHTLTDAELDAEIKRLAKELDTAAIGVYEKHVLLNEFNDIRKKFAEADKAAKALAGKQATELVQQAVEQNPDQDVFVLRLPIAGKVMAQVATYVKSLQNKAVYFIAADGPRVAHQCVVGKPLIARGLKAHEWAECVSQIVGGKKGGKDESAQGSGTEVQRIDEAIKAAEQYAKANLK</sequence>
<comment type="caution">
    <text evidence="1">The sequence shown here is derived from an EMBL/GenBank/DDBJ whole genome shotgun (WGS) entry which is preliminary data.</text>
</comment>
<keyword evidence="2" id="KW-1185">Reference proteome</keyword>
<dbReference type="Proteomes" id="UP001150581">
    <property type="component" value="Unassembled WGS sequence"/>
</dbReference>
<feature type="non-terminal residue" evidence="1">
    <location>
        <position position="1"/>
    </location>
</feature>
<name>A0ACC1IL37_9FUNG</name>
<protein>
    <submittedName>
        <fullName evidence="1">Alanine--tRNA ligase</fullName>
        <ecNumber evidence="1">6.1.1.7</ecNumber>
    </submittedName>
</protein>
<dbReference type="EMBL" id="JANBPG010000286">
    <property type="protein sequence ID" value="KAJ1897905.1"/>
    <property type="molecule type" value="Genomic_DNA"/>
</dbReference>
<keyword evidence="1" id="KW-0436">Ligase</keyword>
<evidence type="ECO:0000313" key="2">
    <source>
        <dbReference type="Proteomes" id="UP001150581"/>
    </source>
</evidence>
<reference evidence="1" key="1">
    <citation type="submission" date="2022-07" db="EMBL/GenBank/DDBJ databases">
        <title>Phylogenomic reconstructions and comparative analyses of Kickxellomycotina fungi.</title>
        <authorList>
            <person name="Reynolds N.K."/>
            <person name="Stajich J.E."/>
            <person name="Barry K."/>
            <person name="Grigoriev I.V."/>
            <person name="Crous P."/>
            <person name="Smith M.E."/>
        </authorList>
    </citation>
    <scope>NUCLEOTIDE SEQUENCE</scope>
    <source>
        <strain evidence="1">Benny 63K</strain>
    </source>
</reference>
<gene>
    <name evidence="1" type="primary">ALA1</name>
    <name evidence="1" type="ORF">LPJ66_003078</name>
</gene>
<accession>A0ACC1IL37</accession>
<dbReference type="EC" id="6.1.1.7" evidence="1"/>